<dbReference type="Gramene" id="Ma07_t11730.1">
    <property type="protein sequence ID" value="Ma07_p11730.1"/>
    <property type="gene ID" value="Ma07_g11730"/>
</dbReference>
<dbReference type="AlphaFoldDB" id="A0A804JUU6"/>
<keyword evidence="1" id="KW-1133">Transmembrane helix</keyword>
<dbReference type="EnsemblPlants" id="Ma07_t11730.1">
    <property type="protein sequence ID" value="Ma07_p11730.1"/>
    <property type="gene ID" value="Ma07_g11730"/>
</dbReference>
<evidence type="ECO:0000313" key="3">
    <source>
        <dbReference type="EnsemblPlants" id="Ma07_p11730.1"/>
    </source>
</evidence>
<proteinExistence type="predicted"/>
<dbReference type="InParanoid" id="A0A804JUU6"/>
<sequence length="67" mass="7571">MPWNPIYSTATAYLVLPIKLALYTFSFSYHTRLDHELMMPSYTACQSLRAPTSVAVVELCLTVSSRL</sequence>
<keyword evidence="4" id="KW-1185">Reference proteome</keyword>
<reference evidence="3" key="2">
    <citation type="submission" date="2021-05" db="UniProtKB">
        <authorList>
            <consortium name="EnsemblPlants"/>
        </authorList>
    </citation>
    <scope>IDENTIFICATION</scope>
    <source>
        <strain evidence="3">subsp. malaccensis</strain>
    </source>
</reference>
<gene>
    <name evidence="2" type="ORF">GSMUA_43160.1</name>
</gene>
<evidence type="ECO:0000313" key="4">
    <source>
        <dbReference type="Proteomes" id="UP000012960"/>
    </source>
</evidence>
<dbReference type="EMBL" id="HG996473">
    <property type="protein sequence ID" value="CAG1856322.1"/>
    <property type="molecule type" value="Genomic_DNA"/>
</dbReference>
<reference evidence="2" key="1">
    <citation type="submission" date="2021-03" db="EMBL/GenBank/DDBJ databases">
        <authorList>
            <consortium name="Genoscope - CEA"/>
            <person name="William W."/>
        </authorList>
    </citation>
    <scope>NUCLEOTIDE SEQUENCE</scope>
    <source>
        <strain evidence="2">Doubled-haploid Pahang</strain>
    </source>
</reference>
<protein>
    <submittedName>
        <fullName evidence="2">(wild Malaysian banana) hypothetical protein</fullName>
    </submittedName>
</protein>
<name>A0A804JUU6_MUSAM</name>
<evidence type="ECO:0000313" key="2">
    <source>
        <dbReference type="EMBL" id="CAG1856322.1"/>
    </source>
</evidence>
<keyword evidence="1" id="KW-0472">Membrane</keyword>
<keyword evidence="1" id="KW-0812">Transmembrane</keyword>
<dbReference type="Proteomes" id="UP000012960">
    <property type="component" value="Unplaced"/>
</dbReference>
<accession>A0A804JUU6</accession>
<feature type="transmembrane region" description="Helical" evidence="1">
    <location>
        <begin position="6"/>
        <end position="29"/>
    </location>
</feature>
<evidence type="ECO:0000256" key="1">
    <source>
        <dbReference type="SAM" id="Phobius"/>
    </source>
</evidence>
<organism evidence="3 4">
    <name type="scientific">Musa acuminata subsp. malaccensis</name>
    <name type="common">Wild banana</name>
    <name type="synonym">Musa malaccensis</name>
    <dbReference type="NCBI Taxonomy" id="214687"/>
    <lineage>
        <taxon>Eukaryota</taxon>
        <taxon>Viridiplantae</taxon>
        <taxon>Streptophyta</taxon>
        <taxon>Embryophyta</taxon>
        <taxon>Tracheophyta</taxon>
        <taxon>Spermatophyta</taxon>
        <taxon>Magnoliopsida</taxon>
        <taxon>Liliopsida</taxon>
        <taxon>Zingiberales</taxon>
        <taxon>Musaceae</taxon>
        <taxon>Musa</taxon>
    </lineage>
</organism>